<protein>
    <submittedName>
        <fullName evidence="9">Cytochrome c5 family protein</fullName>
    </submittedName>
</protein>
<dbReference type="Gene3D" id="1.10.760.10">
    <property type="entry name" value="Cytochrome c-like domain"/>
    <property type="match status" value="1"/>
</dbReference>
<evidence type="ECO:0000313" key="9">
    <source>
        <dbReference type="EMBL" id="GAA6167059.1"/>
    </source>
</evidence>
<dbReference type="RefSeq" id="WP_233087898.1">
    <property type="nucleotide sequence ID" value="NZ_BAABWN010000002.1"/>
</dbReference>
<dbReference type="InterPro" id="IPR002323">
    <property type="entry name" value="Cyt_CIE"/>
</dbReference>
<keyword evidence="3 6" id="KW-0479">Metal-binding</keyword>
<dbReference type="PANTHER" id="PTHR40942">
    <property type="match status" value="1"/>
</dbReference>
<evidence type="ECO:0000256" key="1">
    <source>
        <dbReference type="ARBA" id="ARBA00022448"/>
    </source>
</evidence>
<keyword evidence="2 6" id="KW-0349">Heme</keyword>
<sequence length="150" mass="15487">MLDTIKPVVSKLITAKNALFTLAVATLLGVSISHADEVAEGIKERIAPVGELCMSGDPCAAAPAAPVAAGPRSGQEVFDTKCTTCHTAGVSGAPRIGNAADWAPRIAQGDSAMFDNAWNGINAMPPKGLCLDCSEDEIRAAIEHMVNNSK</sequence>
<keyword evidence="4" id="KW-0249">Electron transport</keyword>
<keyword evidence="7" id="KW-0732">Signal</keyword>
<dbReference type="InterPro" id="IPR009056">
    <property type="entry name" value="Cyt_c-like_dom"/>
</dbReference>
<organism evidence="9 10">
    <name type="scientific">Sessilibacter corallicola</name>
    <dbReference type="NCBI Taxonomy" id="2904075"/>
    <lineage>
        <taxon>Bacteria</taxon>
        <taxon>Pseudomonadati</taxon>
        <taxon>Pseudomonadota</taxon>
        <taxon>Gammaproteobacteria</taxon>
        <taxon>Cellvibrionales</taxon>
        <taxon>Cellvibrionaceae</taxon>
        <taxon>Sessilibacter</taxon>
    </lineage>
</organism>
<evidence type="ECO:0000259" key="8">
    <source>
        <dbReference type="PROSITE" id="PS51007"/>
    </source>
</evidence>
<evidence type="ECO:0000313" key="10">
    <source>
        <dbReference type="Proteomes" id="UP001465153"/>
    </source>
</evidence>
<dbReference type="SUPFAM" id="SSF46626">
    <property type="entry name" value="Cytochrome c"/>
    <property type="match status" value="1"/>
</dbReference>
<keyword evidence="5 6" id="KW-0408">Iron</keyword>
<evidence type="ECO:0000256" key="2">
    <source>
        <dbReference type="ARBA" id="ARBA00022617"/>
    </source>
</evidence>
<keyword evidence="10" id="KW-1185">Reference proteome</keyword>
<comment type="caution">
    <text evidence="9">The sequence shown here is derived from an EMBL/GenBank/DDBJ whole genome shotgun (WGS) entry which is preliminary data.</text>
</comment>
<feature type="chain" id="PRO_5046454323" evidence="7">
    <location>
        <begin position="36"/>
        <end position="150"/>
    </location>
</feature>
<evidence type="ECO:0000256" key="5">
    <source>
        <dbReference type="ARBA" id="ARBA00023004"/>
    </source>
</evidence>
<feature type="signal peptide" evidence="7">
    <location>
        <begin position="1"/>
        <end position="35"/>
    </location>
</feature>
<evidence type="ECO:0000256" key="6">
    <source>
        <dbReference type="PROSITE-ProRule" id="PRU00433"/>
    </source>
</evidence>
<dbReference type="InterPro" id="IPR036909">
    <property type="entry name" value="Cyt_c-like_dom_sf"/>
</dbReference>
<reference evidence="9 10" key="1">
    <citation type="submission" date="2024-04" db="EMBL/GenBank/DDBJ databases">
        <title>Draft genome sequence of Sessilibacter corallicola NBRC 116591.</title>
        <authorList>
            <person name="Miyakawa T."/>
            <person name="Kusuya Y."/>
            <person name="Miura T."/>
        </authorList>
    </citation>
    <scope>NUCLEOTIDE SEQUENCE [LARGE SCALE GENOMIC DNA]</scope>
    <source>
        <strain evidence="9 10">KU-00831-HH</strain>
    </source>
</reference>
<name>A0ABQ0A5Y9_9GAMM</name>
<dbReference type="EMBL" id="BAABWN010000002">
    <property type="protein sequence ID" value="GAA6167059.1"/>
    <property type="molecule type" value="Genomic_DNA"/>
</dbReference>
<accession>A0ABQ0A5Y9</accession>
<dbReference type="PRINTS" id="PR00607">
    <property type="entry name" value="CYTCHROMECIE"/>
</dbReference>
<dbReference type="Pfam" id="PF13442">
    <property type="entry name" value="Cytochrome_CBB3"/>
    <property type="match status" value="1"/>
</dbReference>
<dbReference type="PANTHER" id="PTHR40942:SF4">
    <property type="entry name" value="CYTOCHROME C5"/>
    <property type="match status" value="1"/>
</dbReference>
<proteinExistence type="predicted"/>
<dbReference type="PROSITE" id="PS51007">
    <property type="entry name" value="CYTC"/>
    <property type="match status" value="1"/>
</dbReference>
<evidence type="ECO:0000256" key="4">
    <source>
        <dbReference type="ARBA" id="ARBA00022982"/>
    </source>
</evidence>
<gene>
    <name evidence="9" type="ORF">NBRC116591_08690</name>
</gene>
<evidence type="ECO:0000256" key="3">
    <source>
        <dbReference type="ARBA" id="ARBA00022723"/>
    </source>
</evidence>
<dbReference type="Proteomes" id="UP001465153">
    <property type="component" value="Unassembled WGS sequence"/>
</dbReference>
<feature type="domain" description="Cytochrome c" evidence="8">
    <location>
        <begin position="69"/>
        <end position="149"/>
    </location>
</feature>
<keyword evidence="1" id="KW-0813">Transport</keyword>
<evidence type="ECO:0000256" key="7">
    <source>
        <dbReference type="SAM" id="SignalP"/>
    </source>
</evidence>